<organism evidence="1 2">
    <name type="scientific">Deinococcus marmoris</name>
    <dbReference type="NCBI Taxonomy" id="249408"/>
    <lineage>
        <taxon>Bacteria</taxon>
        <taxon>Thermotogati</taxon>
        <taxon>Deinococcota</taxon>
        <taxon>Deinococci</taxon>
        <taxon>Deinococcales</taxon>
        <taxon>Deinococcaceae</taxon>
        <taxon>Deinococcus</taxon>
    </lineage>
</organism>
<keyword evidence="2" id="KW-1185">Reference proteome</keyword>
<accession>A0A1U7P543</accession>
<dbReference type="Gene3D" id="3.40.50.720">
    <property type="entry name" value="NAD(P)-binding Rossmann-like Domain"/>
    <property type="match status" value="1"/>
</dbReference>
<gene>
    <name evidence="1" type="ORF">BOO71_0000337</name>
</gene>
<dbReference type="Gene3D" id="3.90.180.10">
    <property type="entry name" value="Medium-chain alcohol dehydrogenases, catalytic domain"/>
    <property type="match status" value="1"/>
</dbReference>
<evidence type="ECO:0000313" key="1">
    <source>
        <dbReference type="EMBL" id="OLV20291.1"/>
    </source>
</evidence>
<dbReference type="AlphaFoldDB" id="A0A1U7P543"/>
<dbReference type="STRING" id="249408.BOO71_0000337"/>
<protein>
    <submittedName>
        <fullName evidence="1">Alcohol dehydrogenase GroES domain protein</fullName>
    </submittedName>
</protein>
<name>A0A1U7P543_9DEIO</name>
<comment type="caution">
    <text evidence="1">The sequence shown here is derived from an EMBL/GenBank/DDBJ whole genome shotgun (WGS) entry which is preliminary data.</text>
</comment>
<dbReference type="Proteomes" id="UP000186607">
    <property type="component" value="Unassembled WGS sequence"/>
</dbReference>
<evidence type="ECO:0000313" key="2">
    <source>
        <dbReference type="Proteomes" id="UP000186607"/>
    </source>
</evidence>
<proteinExistence type="predicted"/>
<reference evidence="1 2" key="1">
    <citation type="submission" date="2017-01" db="EMBL/GenBank/DDBJ databases">
        <title>Genome Analysis of Deinococcus marmoris KOPRI26562.</title>
        <authorList>
            <person name="Kim J.H."/>
            <person name="Oh H.-M."/>
        </authorList>
    </citation>
    <scope>NUCLEOTIDE SEQUENCE [LARGE SCALE GENOMIC DNA]</scope>
    <source>
        <strain evidence="1 2">KOPRI26562</strain>
    </source>
</reference>
<sequence length="128" mass="13673">MRALGLEYAVDYHDAAWPSAVRAWAGVDAALAIQPGTGIAIQPVIRDGGRLITVSGDSTQVIAERQITVQQISHSPSTQRRVAELVEEIASGSVQLVIENEYPFAAALEALKKTETRHARGKSVVVLG</sequence>
<dbReference type="OrthoDB" id="9801186at2"/>
<dbReference type="Pfam" id="PF13602">
    <property type="entry name" value="ADH_zinc_N_2"/>
    <property type="match status" value="1"/>
</dbReference>
<dbReference type="RefSeq" id="WP_075830055.1">
    <property type="nucleotide sequence ID" value="NZ_MSTI01000005.1"/>
</dbReference>
<dbReference type="EMBL" id="MSTI01000005">
    <property type="protein sequence ID" value="OLV20291.1"/>
    <property type="molecule type" value="Genomic_DNA"/>
</dbReference>